<keyword evidence="5 8" id="KW-0547">Nucleotide-binding</keyword>
<gene>
    <name evidence="8 12" type="primary">tdk</name>
    <name evidence="12" type="ORF">KIMC2_07360</name>
</gene>
<dbReference type="GO" id="GO:0046104">
    <property type="term" value="P:thymidine metabolic process"/>
    <property type="evidence" value="ECO:0007669"/>
    <property type="project" value="TreeGrafter"/>
</dbReference>
<evidence type="ECO:0000256" key="1">
    <source>
        <dbReference type="ARBA" id="ARBA00007587"/>
    </source>
</evidence>
<dbReference type="EMBL" id="AP026801">
    <property type="protein sequence ID" value="BDR56174.1"/>
    <property type="molecule type" value="Genomic_DNA"/>
</dbReference>
<organism evidence="12 13">
    <name type="scientific">Xylocopilactobacillus apis</name>
    <dbReference type="NCBI Taxonomy" id="2932183"/>
    <lineage>
        <taxon>Bacteria</taxon>
        <taxon>Bacillati</taxon>
        <taxon>Bacillota</taxon>
        <taxon>Bacilli</taxon>
        <taxon>Lactobacillales</taxon>
        <taxon>Lactobacillaceae</taxon>
        <taxon>Xylocopilactobacillus</taxon>
    </lineage>
</organism>
<dbReference type="SUPFAM" id="SSF52540">
    <property type="entry name" value="P-loop containing nucleoside triphosphate hydrolases"/>
    <property type="match status" value="1"/>
</dbReference>
<evidence type="ECO:0000256" key="9">
    <source>
        <dbReference type="PIRSR" id="PIRSR035805-1"/>
    </source>
</evidence>
<accession>A0AAU9CQF9</accession>
<keyword evidence="13" id="KW-1185">Reference proteome</keyword>
<dbReference type="GO" id="GO:0071897">
    <property type="term" value="P:DNA biosynthetic process"/>
    <property type="evidence" value="ECO:0007669"/>
    <property type="project" value="UniProtKB-KW"/>
</dbReference>
<evidence type="ECO:0000256" key="8">
    <source>
        <dbReference type="HAMAP-Rule" id="MF_00124"/>
    </source>
</evidence>
<evidence type="ECO:0000256" key="4">
    <source>
        <dbReference type="ARBA" id="ARBA00022679"/>
    </source>
</evidence>
<dbReference type="Pfam" id="PF00265">
    <property type="entry name" value="TK"/>
    <property type="match status" value="1"/>
</dbReference>
<dbReference type="SUPFAM" id="SSF57716">
    <property type="entry name" value="Glucocorticoid receptor-like (DNA-binding domain)"/>
    <property type="match status" value="1"/>
</dbReference>
<dbReference type="InterPro" id="IPR001267">
    <property type="entry name" value="Thymidine_kinase"/>
</dbReference>
<evidence type="ECO:0000256" key="2">
    <source>
        <dbReference type="ARBA" id="ARBA00012118"/>
    </source>
</evidence>
<dbReference type="InterPro" id="IPR027417">
    <property type="entry name" value="P-loop_NTPase"/>
</dbReference>
<keyword evidence="3 8" id="KW-0237">DNA synthesis</keyword>
<dbReference type="KEGG" id="xak:KIMC2_07360"/>
<evidence type="ECO:0000313" key="13">
    <source>
        <dbReference type="Proteomes" id="UP001321804"/>
    </source>
</evidence>
<keyword evidence="6 8" id="KW-0418">Kinase</keyword>
<evidence type="ECO:0000256" key="11">
    <source>
        <dbReference type="RuleBase" id="RU004165"/>
    </source>
</evidence>
<keyword evidence="7 8" id="KW-0067">ATP-binding</keyword>
<dbReference type="PIRSF" id="PIRSF035805">
    <property type="entry name" value="TK_cell"/>
    <property type="match status" value="1"/>
</dbReference>
<comment type="similarity">
    <text evidence="1 8 11">Belongs to the thymidine kinase family.</text>
</comment>
<protein>
    <recommendedName>
        <fullName evidence="2 8">Thymidine kinase</fullName>
        <ecNumber evidence="2 8">2.7.1.21</ecNumber>
    </recommendedName>
</protein>
<dbReference type="HAMAP" id="MF_00124">
    <property type="entry name" value="Thymidine_kinase"/>
    <property type="match status" value="1"/>
</dbReference>
<comment type="subcellular location">
    <subcellularLocation>
        <location evidence="8">Cytoplasm</location>
    </subcellularLocation>
</comment>
<proteinExistence type="inferred from homology"/>
<dbReference type="GO" id="GO:0005829">
    <property type="term" value="C:cytosol"/>
    <property type="evidence" value="ECO:0007669"/>
    <property type="project" value="TreeGrafter"/>
</dbReference>
<dbReference type="EC" id="2.7.1.21" evidence="2 8"/>
<dbReference type="AlphaFoldDB" id="A0AAU9CQF9"/>
<feature type="active site" description="Proton acceptor" evidence="8 9">
    <location>
        <position position="88"/>
    </location>
</feature>
<name>A0AAU9CQF9_9LACO</name>
<evidence type="ECO:0000313" key="12">
    <source>
        <dbReference type="EMBL" id="BDR56174.1"/>
    </source>
</evidence>
<dbReference type="GO" id="GO:0005524">
    <property type="term" value="F:ATP binding"/>
    <property type="evidence" value="ECO:0007669"/>
    <property type="project" value="UniProtKB-UniRule"/>
</dbReference>
<feature type="binding site" evidence="8">
    <location>
        <begin position="9"/>
        <end position="16"/>
    </location>
    <ligand>
        <name>ATP</name>
        <dbReference type="ChEBI" id="CHEBI:30616"/>
    </ligand>
</feature>
<evidence type="ECO:0000256" key="10">
    <source>
        <dbReference type="RuleBase" id="RU000544"/>
    </source>
</evidence>
<dbReference type="NCBIfam" id="NF003299">
    <property type="entry name" value="PRK04296.1-4"/>
    <property type="match status" value="1"/>
</dbReference>
<dbReference type="PANTHER" id="PTHR11441">
    <property type="entry name" value="THYMIDINE KINASE"/>
    <property type="match status" value="1"/>
</dbReference>
<dbReference type="NCBIfam" id="NF003300">
    <property type="entry name" value="PRK04296.1-5"/>
    <property type="match status" value="1"/>
</dbReference>
<reference evidence="12 13" key="1">
    <citation type="journal article" date="2023" name="Microbiol. Spectr.">
        <title>Symbiosis of Carpenter Bees with Uncharacterized Lactic Acid Bacteria Showing NAD Auxotrophy.</title>
        <authorList>
            <person name="Kawasaki S."/>
            <person name="Ozawa K."/>
            <person name="Mori T."/>
            <person name="Yamamoto A."/>
            <person name="Ito M."/>
            <person name="Ohkuma M."/>
            <person name="Sakamoto M."/>
            <person name="Matsutani M."/>
        </authorList>
    </citation>
    <scope>NUCLEOTIDE SEQUENCE [LARGE SCALE GENOMIC DNA]</scope>
    <source>
        <strain evidence="12 13">KimC2</strain>
    </source>
</reference>
<comment type="subunit">
    <text evidence="8">Homotetramer.</text>
</comment>
<keyword evidence="8" id="KW-0963">Cytoplasm</keyword>
<comment type="caution">
    <text evidence="8">Lacks conserved residue(s) required for the propagation of feature annotation.</text>
</comment>
<comment type="catalytic activity">
    <reaction evidence="8 10">
        <text>thymidine + ATP = dTMP + ADP + H(+)</text>
        <dbReference type="Rhea" id="RHEA:19129"/>
        <dbReference type="ChEBI" id="CHEBI:15378"/>
        <dbReference type="ChEBI" id="CHEBI:17748"/>
        <dbReference type="ChEBI" id="CHEBI:30616"/>
        <dbReference type="ChEBI" id="CHEBI:63528"/>
        <dbReference type="ChEBI" id="CHEBI:456216"/>
        <dbReference type="EC" id="2.7.1.21"/>
    </reaction>
</comment>
<evidence type="ECO:0000256" key="3">
    <source>
        <dbReference type="ARBA" id="ARBA00022634"/>
    </source>
</evidence>
<keyword evidence="4 8" id="KW-0808">Transferase</keyword>
<evidence type="ECO:0000256" key="6">
    <source>
        <dbReference type="ARBA" id="ARBA00022777"/>
    </source>
</evidence>
<dbReference type="GO" id="GO:0004797">
    <property type="term" value="F:thymidine kinase activity"/>
    <property type="evidence" value="ECO:0007669"/>
    <property type="project" value="UniProtKB-UniRule"/>
</dbReference>
<dbReference type="PANTHER" id="PTHR11441:SF0">
    <property type="entry name" value="THYMIDINE KINASE, CYTOSOLIC"/>
    <property type="match status" value="1"/>
</dbReference>
<dbReference type="Proteomes" id="UP001321804">
    <property type="component" value="Chromosome"/>
</dbReference>
<dbReference type="Gene3D" id="3.40.50.300">
    <property type="entry name" value="P-loop containing nucleotide triphosphate hydrolases"/>
    <property type="match status" value="1"/>
</dbReference>
<evidence type="ECO:0000256" key="5">
    <source>
        <dbReference type="ARBA" id="ARBA00022741"/>
    </source>
</evidence>
<feature type="binding site" evidence="8">
    <location>
        <begin position="87"/>
        <end position="90"/>
    </location>
    <ligand>
        <name>ATP</name>
        <dbReference type="ChEBI" id="CHEBI:30616"/>
    </ligand>
</feature>
<evidence type="ECO:0000256" key="7">
    <source>
        <dbReference type="ARBA" id="ARBA00022840"/>
    </source>
</evidence>
<sequence length="190" mass="21627">MAQLFFNYGAMNSGKSIEILKVAHNYEEEGKKVLVFTSGLDSRFGHGKIKSRIGIGRSAEVIDPDTNFFEKVKNETKDAHISCVLIDEAQFLSKQNVIDCARIVDDLKVPVMAFGLKNDFQNHLFEGTQYLLLYADKFEEIKTICWFCDHKATMNLRLSNNKPVYEGEQFMLGAMSHIYQFVVTTTLIPI</sequence>